<evidence type="ECO:0000256" key="2">
    <source>
        <dbReference type="ARBA" id="ARBA00022475"/>
    </source>
</evidence>
<feature type="binding site" description="axial binding residue" evidence="10">
    <location>
        <position position="208"/>
    </location>
    <ligand>
        <name>heme c</name>
        <dbReference type="ChEBI" id="CHEBI:61717"/>
        <label>2</label>
    </ligand>
    <ligandPart>
        <name>Fe</name>
        <dbReference type="ChEBI" id="CHEBI:18248"/>
    </ligandPart>
</feature>
<organism evidence="13 14">
    <name type="scientific">Aureimonas flava</name>
    <dbReference type="NCBI Taxonomy" id="2320271"/>
    <lineage>
        <taxon>Bacteria</taxon>
        <taxon>Pseudomonadati</taxon>
        <taxon>Pseudomonadota</taxon>
        <taxon>Alphaproteobacteria</taxon>
        <taxon>Hyphomicrobiales</taxon>
        <taxon>Aurantimonadaceae</taxon>
        <taxon>Aureimonas</taxon>
    </lineage>
</organism>
<keyword evidence="6" id="KW-0677">Repeat</keyword>
<proteinExistence type="predicted"/>
<feature type="binding site" description="covalent" evidence="9">
    <location>
        <position position="207"/>
    </location>
    <ligand>
        <name>heme c</name>
        <dbReference type="ChEBI" id="CHEBI:61717"/>
        <label>2</label>
    </ligand>
</feature>
<evidence type="ECO:0000256" key="3">
    <source>
        <dbReference type="ARBA" id="ARBA00022617"/>
    </source>
</evidence>
<evidence type="ECO:0000256" key="1">
    <source>
        <dbReference type="ARBA" id="ARBA00004236"/>
    </source>
</evidence>
<dbReference type="InterPro" id="IPR036909">
    <property type="entry name" value="Cyt_c-like_dom_sf"/>
</dbReference>
<feature type="binding site" description="covalent" evidence="9">
    <location>
        <position position="204"/>
    </location>
    <ligand>
        <name>heme c</name>
        <dbReference type="ChEBI" id="CHEBI:61717"/>
        <label>2</label>
    </ligand>
</feature>
<feature type="domain" description="Cytochrome c" evidence="12">
    <location>
        <begin position="44"/>
        <end position="147"/>
    </location>
</feature>
<dbReference type="GO" id="GO:0016614">
    <property type="term" value="F:oxidoreductase activity, acting on CH-OH group of donors"/>
    <property type="evidence" value="ECO:0007669"/>
    <property type="project" value="InterPro"/>
</dbReference>
<dbReference type="SUPFAM" id="SSF46626">
    <property type="entry name" value="Cytochrome c"/>
    <property type="match status" value="3"/>
</dbReference>
<dbReference type="EMBL" id="QYRN01000004">
    <property type="protein sequence ID" value="RIY01635.1"/>
    <property type="molecule type" value="Genomic_DNA"/>
</dbReference>
<evidence type="ECO:0000313" key="13">
    <source>
        <dbReference type="EMBL" id="RIY01635.1"/>
    </source>
</evidence>
<dbReference type="InterPro" id="IPR009056">
    <property type="entry name" value="Cyt_c-like_dom"/>
</dbReference>
<feature type="binding site" description="covalent" evidence="9">
    <location>
        <position position="61"/>
    </location>
    <ligand>
        <name>heme c</name>
        <dbReference type="ChEBI" id="CHEBI:61717"/>
        <label>1</label>
    </ligand>
</feature>
<dbReference type="InterPro" id="IPR014353">
    <property type="entry name" value="Membr-bd_ADH_cyt_c"/>
</dbReference>
<feature type="binding site" description="axial binding residue" evidence="10">
    <location>
        <position position="62"/>
    </location>
    <ligand>
        <name>heme c</name>
        <dbReference type="ChEBI" id="CHEBI:61717"/>
        <label>1</label>
    </ligand>
    <ligandPart>
        <name>Fe</name>
        <dbReference type="ChEBI" id="CHEBI:18248"/>
    </ligandPart>
</feature>
<feature type="binding site" description="axial binding residue" evidence="10">
    <location>
        <position position="354"/>
    </location>
    <ligand>
        <name>heme c</name>
        <dbReference type="ChEBI" id="CHEBI:61717"/>
        <label>3</label>
    </ligand>
    <ligandPart>
        <name>Fe</name>
        <dbReference type="ChEBI" id="CHEBI:18248"/>
    </ligandPart>
</feature>
<reference evidence="14" key="1">
    <citation type="submission" date="2018-09" db="EMBL/GenBank/DDBJ databases">
        <authorList>
            <person name="Tuo L."/>
        </authorList>
    </citation>
    <scope>NUCLEOTIDE SEQUENCE [LARGE SCALE GENOMIC DNA]</scope>
    <source>
        <strain evidence="14">M2BS4Y-1</strain>
    </source>
</reference>
<keyword evidence="2" id="KW-1003">Cell membrane</keyword>
<keyword evidence="8" id="KW-0472">Membrane</keyword>
<protein>
    <submittedName>
        <fullName evidence="13">Cytochrome c</fullName>
    </submittedName>
</protein>
<dbReference type="PANTHER" id="PTHR35008">
    <property type="entry name" value="BLL4482 PROTEIN-RELATED"/>
    <property type="match status" value="1"/>
</dbReference>
<dbReference type="GO" id="GO:0020037">
    <property type="term" value="F:heme binding"/>
    <property type="evidence" value="ECO:0007669"/>
    <property type="project" value="InterPro"/>
</dbReference>
<name>A0A3A1WMI2_9HYPH</name>
<keyword evidence="7 10" id="KW-0408">Iron</keyword>
<dbReference type="RefSeq" id="WP_119539892.1">
    <property type="nucleotide sequence ID" value="NZ_QYRN01000004.1"/>
</dbReference>
<keyword evidence="3 9" id="KW-0349">Heme</keyword>
<feature type="binding site" description="covalent" evidence="9">
    <location>
        <position position="350"/>
    </location>
    <ligand>
        <name>heme c</name>
        <dbReference type="ChEBI" id="CHEBI:61717"/>
        <label>3</label>
    </ligand>
</feature>
<evidence type="ECO:0000256" key="9">
    <source>
        <dbReference type="PIRSR" id="PIRSR000018-50"/>
    </source>
</evidence>
<evidence type="ECO:0000256" key="7">
    <source>
        <dbReference type="ARBA" id="ARBA00023004"/>
    </source>
</evidence>
<comment type="caution">
    <text evidence="13">The sequence shown here is derived from an EMBL/GenBank/DDBJ whole genome shotgun (WGS) entry which is preliminary data.</text>
</comment>
<feature type="binding site" description="covalent" evidence="9">
    <location>
        <position position="353"/>
    </location>
    <ligand>
        <name>heme c</name>
        <dbReference type="ChEBI" id="CHEBI:61717"/>
        <label>3</label>
    </ligand>
</feature>
<dbReference type="Proteomes" id="UP000265750">
    <property type="component" value="Unassembled WGS sequence"/>
</dbReference>
<evidence type="ECO:0000313" key="14">
    <source>
        <dbReference type="Proteomes" id="UP000265750"/>
    </source>
</evidence>
<dbReference type="GO" id="GO:0005506">
    <property type="term" value="F:iron ion binding"/>
    <property type="evidence" value="ECO:0007669"/>
    <property type="project" value="InterPro"/>
</dbReference>
<gene>
    <name evidence="13" type="ORF">D3218_08670</name>
</gene>
<feature type="region of interest" description="Disordered" evidence="11">
    <location>
        <begin position="424"/>
        <end position="468"/>
    </location>
</feature>
<dbReference type="Pfam" id="PF00034">
    <property type="entry name" value="Cytochrom_C"/>
    <property type="match status" value="1"/>
</dbReference>
<evidence type="ECO:0000256" key="4">
    <source>
        <dbReference type="ARBA" id="ARBA00022723"/>
    </source>
</evidence>
<feature type="domain" description="Cytochrome c" evidence="12">
    <location>
        <begin position="337"/>
        <end position="423"/>
    </location>
</feature>
<dbReference type="AlphaFoldDB" id="A0A3A1WMI2"/>
<evidence type="ECO:0000256" key="10">
    <source>
        <dbReference type="PIRSR" id="PIRSR000018-51"/>
    </source>
</evidence>
<feature type="binding site" description="covalent" evidence="9">
    <location>
        <position position="58"/>
    </location>
    <ligand>
        <name>heme c</name>
        <dbReference type="ChEBI" id="CHEBI:61717"/>
        <label>1</label>
    </ligand>
</feature>
<comment type="subcellular location">
    <subcellularLocation>
        <location evidence="1">Cell membrane</location>
    </subcellularLocation>
</comment>
<accession>A0A3A1WMI2</accession>
<dbReference type="PIRSF" id="PIRSF000018">
    <property type="entry name" value="Mb_ADH_cyt_c"/>
    <property type="match status" value="1"/>
</dbReference>
<sequence length="468" mass="49513">MKLRHLGAGLLVLAAIGGGAFAALAWKSEIAPIDAAQLPAFDPELVRQGEDLAAVGNCVVCHTAPGGRPFAGGRPLETPFGTIYATNITPDRETGIGRWSEPAFQRSMREGVDREGRHLYPAFPYDHFTRVTDEDNRALYAYLMTREPVAARAPENELPFPLNVRAILAGWKLLFLREGPFQPDPARDAEWNRGAYLAEGLGHCGACHTPRNVLGAAKTGSAHFGGGESDGWTAYALNADSPAPIPWDVDSLTRYLHTGWEASHGVARGPMAPVNANLGTLPESESRAIATYVASLMGEPSAEKRRRAEALLAEEGTHAPGAVVASGGSQTAPVSHDPADRGAAIYAAACSTCHDAGRPLPYGGLRLDRSTAIHGPTPANPINVVLNGIPAPEGGRGPIMPGYAGAFDDGQIADLLAYMRRTFSDQPPWDDPSDLIAEARARGAENGQQSLDSGSDAPANPSKQETSW</sequence>
<evidence type="ECO:0000256" key="5">
    <source>
        <dbReference type="ARBA" id="ARBA00022729"/>
    </source>
</evidence>
<dbReference type="PROSITE" id="PS51007">
    <property type="entry name" value="CYTC"/>
    <property type="match status" value="3"/>
</dbReference>
<feature type="domain" description="Cytochrome c" evidence="12">
    <location>
        <begin position="189"/>
        <end position="297"/>
    </location>
</feature>
<dbReference type="PANTHER" id="PTHR35008:SF8">
    <property type="entry name" value="ALCOHOL DEHYDROGENASE CYTOCHROME C SUBUNIT"/>
    <property type="match status" value="1"/>
</dbReference>
<evidence type="ECO:0000256" key="11">
    <source>
        <dbReference type="SAM" id="MobiDB-lite"/>
    </source>
</evidence>
<dbReference type="OrthoDB" id="9811281at2"/>
<dbReference type="InterPro" id="IPR051459">
    <property type="entry name" value="Cytochrome_c-type_DH"/>
</dbReference>
<dbReference type="GO" id="GO:0005886">
    <property type="term" value="C:plasma membrane"/>
    <property type="evidence" value="ECO:0007669"/>
    <property type="project" value="UniProtKB-SubCell"/>
</dbReference>
<evidence type="ECO:0000256" key="8">
    <source>
        <dbReference type="ARBA" id="ARBA00023136"/>
    </source>
</evidence>
<keyword evidence="5" id="KW-0732">Signal</keyword>
<keyword evidence="4 10" id="KW-0479">Metal-binding</keyword>
<keyword evidence="14" id="KW-1185">Reference proteome</keyword>
<evidence type="ECO:0000259" key="12">
    <source>
        <dbReference type="PROSITE" id="PS51007"/>
    </source>
</evidence>
<dbReference type="Pfam" id="PF13442">
    <property type="entry name" value="Cytochrome_CBB3"/>
    <property type="match status" value="1"/>
</dbReference>
<evidence type="ECO:0000256" key="6">
    <source>
        <dbReference type="ARBA" id="ARBA00022737"/>
    </source>
</evidence>
<dbReference type="Gene3D" id="1.10.760.10">
    <property type="entry name" value="Cytochrome c-like domain"/>
    <property type="match status" value="2"/>
</dbReference>
<dbReference type="GO" id="GO:0009055">
    <property type="term" value="F:electron transfer activity"/>
    <property type="evidence" value="ECO:0007669"/>
    <property type="project" value="InterPro"/>
</dbReference>
<comment type="cofactor">
    <cofactor evidence="9">
        <name>heme c</name>
        <dbReference type="ChEBI" id="CHEBI:61717"/>
    </cofactor>
    <text evidence="9">Binds 3 heme c groups covalently per subunit.</text>
</comment>